<keyword evidence="4" id="KW-0689">Ribosomal protein</keyword>
<name>A0A6A7BJ47_9PLEO</name>
<dbReference type="OrthoDB" id="274828at2759"/>
<keyword evidence="10" id="KW-1185">Reference proteome</keyword>
<dbReference type="EMBL" id="MU006292">
    <property type="protein sequence ID" value="KAF2854797.1"/>
    <property type="molecule type" value="Genomic_DNA"/>
</dbReference>
<evidence type="ECO:0000256" key="1">
    <source>
        <dbReference type="ARBA" id="ARBA00004173"/>
    </source>
</evidence>
<feature type="compositionally biased region" description="Basic residues" evidence="8">
    <location>
        <begin position="56"/>
        <end position="67"/>
    </location>
</feature>
<evidence type="ECO:0000313" key="10">
    <source>
        <dbReference type="Proteomes" id="UP000799423"/>
    </source>
</evidence>
<evidence type="ECO:0000256" key="7">
    <source>
        <dbReference type="ARBA" id="ARBA00035140"/>
    </source>
</evidence>
<organism evidence="9 10">
    <name type="scientific">Plenodomus tracheiphilus IPT5</name>
    <dbReference type="NCBI Taxonomy" id="1408161"/>
    <lineage>
        <taxon>Eukaryota</taxon>
        <taxon>Fungi</taxon>
        <taxon>Dikarya</taxon>
        <taxon>Ascomycota</taxon>
        <taxon>Pezizomycotina</taxon>
        <taxon>Dothideomycetes</taxon>
        <taxon>Pleosporomycetidae</taxon>
        <taxon>Pleosporales</taxon>
        <taxon>Pleosporineae</taxon>
        <taxon>Leptosphaeriaceae</taxon>
        <taxon>Plenodomus</taxon>
    </lineage>
</organism>
<gene>
    <name evidence="9" type="ORF">T440DRAFT_416380</name>
</gene>
<dbReference type="Proteomes" id="UP000799423">
    <property type="component" value="Unassembled WGS sequence"/>
</dbReference>
<evidence type="ECO:0000256" key="8">
    <source>
        <dbReference type="SAM" id="MobiDB-lite"/>
    </source>
</evidence>
<evidence type="ECO:0000256" key="4">
    <source>
        <dbReference type="ARBA" id="ARBA00022980"/>
    </source>
</evidence>
<evidence type="ECO:0000256" key="2">
    <source>
        <dbReference type="ARBA" id="ARBA00009863"/>
    </source>
</evidence>
<dbReference type="PANTHER" id="PTHR12810:SF0">
    <property type="entry name" value="SMALL RIBOSOMAL SUBUNIT PROTEIN MS29"/>
    <property type="match status" value="1"/>
</dbReference>
<sequence length="479" mass="52625">MPPPTCLRRFAQLSLDARTHVPGLLRPQVACFSTSAARHASPMLKKGGKQAQAPKKGVKTLRVGKKKIAADTGKRPAQGERKALRKRIVLSNNNALEVSSLKDLTKDNVLSEEIEGQVMGLPAEEVVDKLRAVDAFKTSQGWSLFRRPAVLMRSEAVQIAKLFKEVEGSVSGAQKKTIRRILSGERMSGKSTLLLQTLTMGFLRDWFVISVPEAQDIVNAHTDYAPLEKSDPLQYTQDEYTSALLSKLLQSNSKFLESTKLSTKPDLPLPLPEKASLKDLVSLGTTAPEASWPVFVALWSELSQPGRPPILLAMDGLSHIMRNSEYVSAEVNPIHAHDLTLVRHFVDHLSGQKQLPNGGIVLSATSKSNSPTSPALEYCIEAAEARQKDPNNVPEWNPYKNVDARVMEALKDLKSGGKDLDVIKVGGLSKDEARSIMEYYAESGMLRHQVNDGLVSERWSLAGMGNIGELERASVRLRI</sequence>
<evidence type="ECO:0000313" key="9">
    <source>
        <dbReference type="EMBL" id="KAF2854797.1"/>
    </source>
</evidence>
<dbReference type="PANTHER" id="PTHR12810">
    <property type="entry name" value="MITOCHONDRIAL 28S RIBOSOMAL PROTEIN S29"/>
    <property type="match status" value="1"/>
</dbReference>
<feature type="region of interest" description="Disordered" evidence="8">
    <location>
        <begin position="42"/>
        <end position="79"/>
    </location>
</feature>
<evidence type="ECO:0000256" key="6">
    <source>
        <dbReference type="ARBA" id="ARBA00023274"/>
    </source>
</evidence>
<evidence type="ECO:0000256" key="5">
    <source>
        <dbReference type="ARBA" id="ARBA00023128"/>
    </source>
</evidence>
<feature type="compositionally biased region" description="Basic and acidic residues" evidence="8">
    <location>
        <begin position="68"/>
        <end position="79"/>
    </location>
</feature>
<dbReference type="AlphaFoldDB" id="A0A6A7BJ47"/>
<dbReference type="Pfam" id="PF10236">
    <property type="entry name" value="DAP3"/>
    <property type="match status" value="1"/>
</dbReference>
<protein>
    <recommendedName>
        <fullName evidence="7">Small ribosomal subunit protein mS29</fullName>
    </recommendedName>
</protein>
<accession>A0A6A7BJ47</accession>
<dbReference type="GO" id="GO:0005763">
    <property type="term" value="C:mitochondrial small ribosomal subunit"/>
    <property type="evidence" value="ECO:0007669"/>
    <property type="project" value="TreeGrafter"/>
</dbReference>
<keyword evidence="3" id="KW-0809">Transit peptide</keyword>
<comment type="similarity">
    <text evidence="2">Belongs to the mitochondrion-specific ribosomal protein mS29 family.</text>
</comment>
<proteinExistence type="inferred from homology"/>
<dbReference type="InterPro" id="IPR019368">
    <property type="entry name" value="Ribosomal_mS29"/>
</dbReference>
<comment type="subcellular location">
    <subcellularLocation>
        <location evidence="1">Mitochondrion</location>
    </subcellularLocation>
</comment>
<keyword evidence="6" id="KW-0687">Ribonucleoprotein</keyword>
<reference evidence="9" key="1">
    <citation type="submission" date="2020-01" db="EMBL/GenBank/DDBJ databases">
        <authorList>
            <consortium name="DOE Joint Genome Institute"/>
            <person name="Haridas S."/>
            <person name="Albert R."/>
            <person name="Binder M."/>
            <person name="Bloem J."/>
            <person name="Labutti K."/>
            <person name="Salamov A."/>
            <person name="Andreopoulos B."/>
            <person name="Baker S.E."/>
            <person name="Barry K."/>
            <person name="Bills G."/>
            <person name="Bluhm B.H."/>
            <person name="Cannon C."/>
            <person name="Castanera R."/>
            <person name="Culley D.E."/>
            <person name="Daum C."/>
            <person name="Ezra D."/>
            <person name="Gonzalez J.B."/>
            <person name="Henrissat B."/>
            <person name="Kuo A."/>
            <person name="Liang C."/>
            <person name="Lipzen A."/>
            <person name="Lutzoni F."/>
            <person name="Magnuson J."/>
            <person name="Mondo S."/>
            <person name="Nolan M."/>
            <person name="Ohm R."/>
            <person name="Pangilinan J."/>
            <person name="Park H.-J."/>
            <person name="Ramirez L."/>
            <person name="Alfaro M."/>
            <person name="Sun H."/>
            <person name="Tritt A."/>
            <person name="Yoshinaga Y."/>
            <person name="Zwiers L.-H."/>
            <person name="Turgeon B.G."/>
            <person name="Goodwin S.B."/>
            <person name="Spatafora J.W."/>
            <person name="Crous P.W."/>
            <person name="Grigoriev I.V."/>
        </authorList>
    </citation>
    <scope>NUCLEOTIDE SEQUENCE</scope>
    <source>
        <strain evidence="9">IPT5</strain>
    </source>
</reference>
<dbReference type="GO" id="GO:0003735">
    <property type="term" value="F:structural constituent of ribosome"/>
    <property type="evidence" value="ECO:0007669"/>
    <property type="project" value="TreeGrafter"/>
</dbReference>
<evidence type="ECO:0000256" key="3">
    <source>
        <dbReference type="ARBA" id="ARBA00022946"/>
    </source>
</evidence>
<keyword evidence="5" id="KW-0496">Mitochondrion</keyword>